<reference evidence="3" key="1">
    <citation type="journal article" date="2013" name="Nature">
        <title>Pan genome of the phytoplankton Emiliania underpins its global distribution.</title>
        <authorList>
            <person name="Read B.A."/>
            <person name="Kegel J."/>
            <person name="Klute M.J."/>
            <person name="Kuo A."/>
            <person name="Lefebvre S.C."/>
            <person name="Maumus F."/>
            <person name="Mayer C."/>
            <person name="Miller J."/>
            <person name="Monier A."/>
            <person name="Salamov A."/>
            <person name="Young J."/>
            <person name="Aguilar M."/>
            <person name="Claverie J.M."/>
            <person name="Frickenhaus S."/>
            <person name="Gonzalez K."/>
            <person name="Herman E.K."/>
            <person name="Lin Y.C."/>
            <person name="Napier J."/>
            <person name="Ogata H."/>
            <person name="Sarno A.F."/>
            <person name="Shmutz J."/>
            <person name="Schroeder D."/>
            <person name="de Vargas C."/>
            <person name="Verret F."/>
            <person name="von Dassow P."/>
            <person name="Valentin K."/>
            <person name="Van de Peer Y."/>
            <person name="Wheeler G."/>
            <person name="Dacks J.B."/>
            <person name="Delwiche C.F."/>
            <person name="Dyhrman S.T."/>
            <person name="Glockner G."/>
            <person name="John U."/>
            <person name="Richards T."/>
            <person name="Worden A.Z."/>
            <person name="Zhang X."/>
            <person name="Grigoriev I.V."/>
            <person name="Allen A.E."/>
            <person name="Bidle K."/>
            <person name="Borodovsky M."/>
            <person name="Bowler C."/>
            <person name="Brownlee C."/>
            <person name="Cock J.M."/>
            <person name="Elias M."/>
            <person name="Gladyshev V.N."/>
            <person name="Groth M."/>
            <person name="Guda C."/>
            <person name="Hadaegh A."/>
            <person name="Iglesias-Rodriguez M.D."/>
            <person name="Jenkins J."/>
            <person name="Jones B.M."/>
            <person name="Lawson T."/>
            <person name="Leese F."/>
            <person name="Lindquist E."/>
            <person name="Lobanov A."/>
            <person name="Lomsadze A."/>
            <person name="Malik S.B."/>
            <person name="Marsh M.E."/>
            <person name="Mackinder L."/>
            <person name="Mock T."/>
            <person name="Mueller-Roeber B."/>
            <person name="Pagarete A."/>
            <person name="Parker M."/>
            <person name="Probert I."/>
            <person name="Quesneville H."/>
            <person name="Raines C."/>
            <person name="Rensing S.A."/>
            <person name="Riano-Pachon D.M."/>
            <person name="Richier S."/>
            <person name="Rokitta S."/>
            <person name="Shiraiwa Y."/>
            <person name="Soanes D.M."/>
            <person name="van der Giezen M."/>
            <person name="Wahlund T.M."/>
            <person name="Williams B."/>
            <person name="Wilson W."/>
            <person name="Wolfe G."/>
            <person name="Wurch L.L."/>
        </authorList>
    </citation>
    <scope>NUCLEOTIDE SEQUENCE</scope>
</reference>
<dbReference type="AlphaFoldDB" id="A0A0D3JJI3"/>
<evidence type="ECO:0000256" key="1">
    <source>
        <dbReference type="SAM" id="MobiDB-lite"/>
    </source>
</evidence>
<accession>A0A0D3JJI3</accession>
<feature type="region of interest" description="Disordered" evidence="1">
    <location>
        <begin position="1"/>
        <end position="34"/>
    </location>
</feature>
<evidence type="ECO:0008006" key="4">
    <source>
        <dbReference type="Google" id="ProtNLM"/>
    </source>
</evidence>
<reference evidence="2" key="2">
    <citation type="submission" date="2024-10" db="UniProtKB">
        <authorList>
            <consortium name="EnsemblProtists"/>
        </authorList>
    </citation>
    <scope>IDENTIFICATION</scope>
</reference>
<dbReference type="InterPro" id="IPR012332">
    <property type="entry name" value="Autotransporter_pectin_lyase_C"/>
</dbReference>
<protein>
    <recommendedName>
        <fullName evidence="4">Right handed beta helix domain-containing protein</fullName>
    </recommendedName>
</protein>
<dbReference type="InterPro" id="IPR011050">
    <property type="entry name" value="Pectin_lyase_fold/virulence"/>
</dbReference>
<keyword evidence="3" id="KW-1185">Reference proteome</keyword>
<dbReference type="SUPFAM" id="SSF51126">
    <property type="entry name" value="Pectin lyase-like"/>
    <property type="match status" value="1"/>
</dbReference>
<proteinExistence type="predicted"/>
<dbReference type="RefSeq" id="XP_005776097.1">
    <property type="nucleotide sequence ID" value="XM_005776040.1"/>
</dbReference>
<organism evidence="2 3">
    <name type="scientific">Emiliania huxleyi (strain CCMP1516)</name>
    <dbReference type="NCBI Taxonomy" id="280463"/>
    <lineage>
        <taxon>Eukaryota</taxon>
        <taxon>Haptista</taxon>
        <taxon>Haptophyta</taxon>
        <taxon>Prymnesiophyceae</taxon>
        <taxon>Isochrysidales</taxon>
        <taxon>Noelaerhabdaceae</taxon>
        <taxon>Emiliania</taxon>
    </lineage>
</organism>
<sequence>MSSDTESTVCDPRLEVAPEPQVPKGPGQIRRATGAVKNGDVSLADSTVNSIGVTCGGGGAPVWCAEPPQPLTELCVSEDPIKASGSTSNVTDCTTATAHSKSEADETDTKADCTTATAHSKIETGIGKTYPPTSTLNIGAYAELLAPFDETSGATKIGDPSLEESFTNATAPSENDAASLLFLHPCAAVLALLLAEFLEPLLRGQVKKKRGVCGTPAAPPSAPPISPPPSPPSPPKVLVQFAVTSGSRCAESLPYGPEPSNFATSTSPLVCTDCVTDTTDTWEQEFYCDGSTGPDLTLEYKFDTDRTIGATLAAANLGGIPVTWSASGSLLSSPVTMSGTWVGTSTTVYWTGSVGASGSALASDDFAWMGGGGVIIDGDQQNTVSGSTGVCSGTGVYGQSNCNSGDSSCSTLYYGSSSKSCSSMITRDGGVVYASSSGAVSIINSDVRDCSADNNGGVVYARDSGAVSITGSAVTSCSAGIYGSGGVVYAKRNSGAVSMIGSTMTSCSAGEDGGVVSAYKNSGAVSIIGSTVSGCSADGDGGVVFAEDSGAVSIIGSTMTSCSAYYGGVVSARDSGAVSLSGSTVSGCSAGGNGGVVYARDSGAPVSIIVSNVSDCSAGSNGGVVYAWDSGAVSLSGSNVSGCSAGSYGGVVYAWYSISLSIAGIAFIDNRADGSGSVLYLSNTPSSISDASFTGNTAGDDTTIQTNSPIDWDCRLGSWMPRKGTFFGDFS</sequence>
<dbReference type="HOGENOM" id="CLU_029504_0_0_1"/>
<dbReference type="GeneID" id="17269212"/>
<dbReference type="Proteomes" id="UP000013827">
    <property type="component" value="Unassembled WGS sequence"/>
</dbReference>
<dbReference type="Gene3D" id="2.160.20.20">
    <property type="match status" value="1"/>
</dbReference>
<dbReference type="KEGG" id="ehx:EMIHUDRAFT_239306"/>
<evidence type="ECO:0000313" key="2">
    <source>
        <dbReference type="EnsemblProtists" id="EOD23668"/>
    </source>
</evidence>
<feature type="compositionally biased region" description="Pro residues" evidence="1">
    <location>
        <begin position="217"/>
        <end position="235"/>
    </location>
</feature>
<name>A0A0D3JJI3_EMIH1</name>
<dbReference type="PaxDb" id="2903-EOD23668"/>
<feature type="region of interest" description="Disordered" evidence="1">
    <location>
        <begin position="212"/>
        <end position="235"/>
    </location>
</feature>
<dbReference type="EnsemblProtists" id="EOD23668">
    <property type="protein sequence ID" value="EOD23668"/>
    <property type="gene ID" value="EMIHUDRAFT_239306"/>
</dbReference>
<evidence type="ECO:0000313" key="3">
    <source>
        <dbReference type="Proteomes" id="UP000013827"/>
    </source>
</evidence>